<dbReference type="OrthoDB" id="452776at2"/>
<evidence type="ECO:0000313" key="3">
    <source>
        <dbReference type="EMBL" id="GBF81750.1"/>
    </source>
</evidence>
<dbReference type="InterPro" id="IPR011050">
    <property type="entry name" value="Pectin_lyase_fold/virulence"/>
</dbReference>
<reference evidence="4" key="1">
    <citation type="submission" date="2017-05" db="EMBL/GenBank/DDBJ databases">
        <title>Physiological properties and genetic analysis related to exopolysaccharide production of fresh-water unicellular cyanobacterium Aphanothece sacrum, Suizenji Nori, that has been cultured as a food source in Japan.</title>
        <authorList>
            <person name="Kanesaki Y."/>
            <person name="Yoshikawa S."/>
            <person name="Ohki K."/>
        </authorList>
    </citation>
    <scope>NUCLEOTIDE SEQUENCE [LARGE SCALE GENOMIC DNA]</scope>
    <source>
        <strain evidence="4">FPU1</strain>
    </source>
</reference>
<dbReference type="InterPro" id="IPR008638">
    <property type="entry name" value="FhaB/CdiA-like_TPS"/>
</dbReference>
<name>A0A401IKM9_APHSA</name>
<dbReference type="AlphaFoldDB" id="A0A401IKM9"/>
<dbReference type="EMBL" id="BDQK01000013">
    <property type="protein sequence ID" value="GBF81750.1"/>
    <property type="molecule type" value="Genomic_DNA"/>
</dbReference>
<feature type="compositionally biased region" description="Polar residues" evidence="1">
    <location>
        <begin position="837"/>
        <end position="847"/>
    </location>
</feature>
<evidence type="ECO:0000256" key="1">
    <source>
        <dbReference type="SAM" id="MobiDB-lite"/>
    </source>
</evidence>
<accession>A0A401IKM9</accession>
<dbReference type="Pfam" id="PF05860">
    <property type="entry name" value="TPS"/>
    <property type="match status" value="1"/>
</dbReference>
<organism evidence="3 4">
    <name type="scientific">Aphanothece sacrum FPU1</name>
    <dbReference type="NCBI Taxonomy" id="1920663"/>
    <lineage>
        <taxon>Bacteria</taxon>
        <taxon>Bacillati</taxon>
        <taxon>Cyanobacteriota</taxon>
        <taxon>Cyanophyceae</taxon>
        <taxon>Oscillatoriophycideae</taxon>
        <taxon>Chroococcales</taxon>
        <taxon>Aphanothecaceae</taxon>
        <taxon>Aphanothece</taxon>
    </lineage>
</organism>
<protein>
    <submittedName>
        <fullName evidence="3">Filamentous hemagglutinin family outer membrane protein</fullName>
    </submittedName>
</protein>
<dbReference type="SUPFAM" id="SSF51126">
    <property type="entry name" value="Pectin lyase-like"/>
    <property type="match status" value="3"/>
</dbReference>
<dbReference type="SMART" id="SM00912">
    <property type="entry name" value="Haemagg_act"/>
    <property type="match status" value="1"/>
</dbReference>
<feature type="region of interest" description="Disordered" evidence="1">
    <location>
        <begin position="815"/>
        <end position="847"/>
    </location>
</feature>
<feature type="domain" description="Filamentous haemagglutinin FhaB/tRNA nuclease CdiA-like TPS" evidence="2">
    <location>
        <begin position="35"/>
        <end position="146"/>
    </location>
</feature>
<keyword evidence="4" id="KW-1185">Reference proteome</keyword>
<evidence type="ECO:0000313" key="4">
    <source>
        <dbReference type="Proteomes" id="UP000287247"/>
    </source>
</evidence>
<gene>
    <name evidence="3" type="ORF">AsFPU1_3170</name>
</gene>
<dbReference type="NCBIfam" id="TIGR01901">
    <property type="entry name" value="adhes_NPXG"/>
    <property type="match status" value="1"/>
</dbReference>
<dbReference type="InterPro" id="IPR012334">
    <property type="entry name" value="Pectin_lyas_fold"/>
</dbReference>
<dbReference type="Gene3D" id="2.160.20.10">
    <property type="entry name" value="Single-stranded right-handed beta-helix, Pectin lyase-like"/>
    <property type="match status" value="2"/>
</dbReference>
<dbReference type="RefSeq" id="WP_124974593.1">
    <property type="nucleotide sequence ID" value="NZ_BDQK01000013.1"/>
</dbReference>
<dbReference type="Proteomes" id="UP000287247">
    <property type="component" value="Unassembled WGS sequence"/>
</dbReference>
<evidence type="ECO:0000259" key="2">
    <source>
        <dbReference type="SMART" id="SM00912"/>
    </source>
</evidence>
<sequence>MKAHDDKTLKCLYLLLSTLIVGDIIATPLVLAQVTSDGTLPTQIIPNNNQLVIIGGVQAGNNLFHSFSEFSVPANQEAFFNNSLTAQNIISRVTGNSVSNIQGLIRANGLANLILINPNGIIFGPNAQINIGGSFLASTADSLKFADGSQFSVTNTQNTPLLTMSVPVGLQFGGNPGSIVNNATNLQLNINSTFALVGGNISFSGATLQVKEGRVELGSVGPNSQVQVTFINPGFVLAYSGVNNFRDISLSGETRIAGNNSVIQLQGNKITLNQADIISTTEGERAAGDLIVNGLESVEIIGSRTSSFVSSLSAEVDSDATGEGGNIIVNTPKLILRDGAVISAGSGGEGAGGTVEINASDSIELIGTGFSTPSLLATNTVSSGNGGEVLVNTQRLSLQDGGQIEAFSLGTGRGGTVRINAAESIAVSGSGIVQNRQLRVPSRITAESGFQDRQLTGVAPGGSLSIKTGQLTVINGGIISASSLGQGNAGNVDIQAGSIFLNNKGIITASSEGTGNAGNLNIEAEQLTLNDLSEVSVTSTGFGQGGNLLIKAPLISLDNNSQLTATSQPITNTRLADLKINPNLVSTNQWSGNAGSLSLETKQLSLNNNSQVTVSSFGLGNGGNINIWADNILLDNNSELTAETASGEGGNIAIMAKQFLILRHHSQISTTAGTQGGGGNGGNIDIMAQFIVAVPNENSDIVANAFAGNGGNIRITAAGVFGIAERRQLTPLSDITASSQFGQVGTIGINRPDVDPQRSLAKLPTTLVDPKNLVTQTCSPGGTFTKGEFTITGRGGLPPNPNEFIPNSPGLTELGYPNRSIPQVEPKEGQPLAPHSMPQSRQPSATQADAIVEAQGWIVDANGKVVLTAQLPSVTPHSHGFMAPTCYDWSTSSLSLDTLPNHAPNRGSLVH</sequence>
<proteinExistence type="predicted"/>
<comment type="caution">
    <text evidence="3">The sequence shown here is derived from an EMBL/GenBank/DDBJ whole genome shotgun (WGS) entry which is preliminary data.</text>
</comment>